<name>A0ABU1GW17_9GAMM</name>
<comment type="caution">
    <text evidence="7">The sequence shown here is derived from an EMBL/GenBank/DDBJ whole genome shotgun (WGS) entry which is preliminary data.</text>
</comment>
<proteinExistence type="predicted"/>
<comment type="subcellular location">
    <subcellularLocation>
        <location evidence="1">Cell membrane</location>
        <topology evidence="1">Multi-pass membrane protein</topology>
    </subcellularLocation>
</comment>
<organism evidence="7 8">
    <name type="scientific">Larsenimonas suaedae</name>
    <dbReference type="NCBI Taxonomy" id="1851019"/>
    <lineage>
        <taxon>Bacteria</taxon>
        <taxon>Pseudomonadati</taxon>
        <taxon>Pseudomonadota</taxon>
        <taxon>Gammaproteobacteria</taxon>
        <taxon>Oceanospirillales</taxon>
        <taxon>Halomonadaceae</taxon>
        <taxon>Larsenimonas</taxon>
    </lineage>
</organism>
<evidence type="ECO:0000256" key="5">
    <source>
        <dbReference type="ARBA" id="ARBA00023136"/>
    </source>
</evidence>
<feature type="transmembrane region" description="Helical" evidence="6">
    <location>
        <begin position="144"/>
        <end position="172"/>
    </location>
</feature>
<evidence type="ECO:0000313" key="8">
    <source>
        <dbReference type="Proteomes" id="UP001269375"/>
    </source>
</evidence>
<feature type="transmembrane region" description="Helical" evidence="6">
    <location>
        <begin position="184"/>
        <end position="201"/>
    </location>
</feature>
<gene>
    <name evidence="7" type="ORF">QC825_09170</name>
</gene>
<keyword evidence="8" id="KW-1185">Reference proteome</keyword>
<dbReference type="RefSeq" id="WP_251594738.1">
    <property type="nucleotide sequence ID" value="NZ_JAMLJI010000004.1"/>
</dbReference>
<sequence length="202" mass="21720">MSGLSLSGLASLLLFAVSMTGTPGPNNVMLTASGARFGYKRTLPHILGIMAGGFSLFVALALGFGALFERVPELQAILKWVGAAYLLYLALKIATAPPPALEHADTARPQSFWQAFAFQYVNPKVWVMGMALMATFLPHEGVLWLNAISIALLMELVAFPCISMWAGFGMAISRFLTTPTQWRVFNGVMGLMTAACVLFIVG</sequence>
<keyword evidence="5 6" id="KW-0472">Membrane</keyword>
<dbReference type="PANTHER" id="PTHR30086:SF20">
    <property type="entry name" value="ARGININE EXPORTER PROTEIN ARGO-RELATED"/>
    <property type="match status" value="1"/>
</dbReference>
<keyword evidence="2" id="KW-1003">Cell membrane</keyword>
<dbReference type="Pfam" id="PF01810">
    <property type="entry name" value="LysE"/>
    <property type="match status" value="1"/>
</dbReference>
<dbReference type="PANTHER" id="PTHR30086">
    <property type="entry name" value="ARGININE EXPORTER PROTEIN ARGO"/>
    <property type="match status" value="1"/>
</dbReference>
<dbReference type="EMBL" id="JARWAO010000004">
    <property type="protein sequence ID" value="MDR5896242.1"/>
    <property type="molecule type" value="Genomic_DNA"/>
</dbReference>
<keyword evidence="3 6" id="KW-0812">Transmembrane</keyword>
<feature type="transmembrane region" description="Helical" evidence="6">
    <location>
        <begin position="44"/>
        <end position="68"/>
    </location>
</feature>
<protein>
    <submittedName>
        <fullName evidence="7">LysE family translocator</fullName>
    </submittedName>
</protein>
<evidence type="ECO:0000256" key="3">
    <source>
        <dbReference type="ARBA" id="ARBA00022692"/>
    </source>
</evidence>
<feature type="transmembrane region" description="Helical" evidence="6">
    <location>
        <begin position="117"/>
        <end position="137"/>
    </location>
</feature>
<evidence type="ECO:0000313" key="7">
    <source>
        <dbReference type="EMBL" id="MDR5896242.1"/>
    </source>
</evidence>
<dbReference type="InterPro" id="IPR001123">
    <property type="entry name" value="LeuE-type"/>
</dbReference>
<evidence type="ECO:0000256" key="2">
    <source>
        <dbReference type="ARBA" id="ARBA00022475"/>
    </source>
</evidence>
<evidence type="ECO:0000256" key="1">
    <source>
        <dbReference type="ARBA" id="ARBA00004651"/>
    </source>
</evidence>
<evidence type="ECO:0000256" key="4">
    <source>
        <dbReference type="ARBA" id="ARBA00022989"/>
    </source>
</evidence>
<reference evidence="7 8" key="1">
    <citation type="submission" date="2023-04" db="EMBL/GenBank/DDBJ databases">
        <title>A long-awaited taxogenomic arrangement of the family Halomonadaceae.</title>
        <authorList>
            <person name="De La Haba R."/>
            <person name="Chuvochina M."/>
            <person name="Wittouck S."/>
            <person name="Arahal D.R."/>
            <person name="Sanchez-Porro C."/>
            <person name="Hugenholtz P."/>
            <person name="Ventosa A."/>
        </authorList>
    </citation>
    <scope>NUCLEOTIDE SEQUENCE [LARGE SCALE GENOMIC DNA]</scope>
    <source>
        <strain evidence="7 8">DSM 22428</strain>
    </source>
</reference>
<accession>A0ABU1GW17</accession>
<evidence type="ECO:0000256" key="6">
    <source>
        <dbReference type="SAM" id="Phobius"/>
    </source>
</evidence>
<keyword evidence="4 6" id="KW-1133">Transmembrane helix</keyword>
<dbReference type="Proteomes" id="UP001269375">
    <property type="component" value="Unassembled WGS sequence"/>
</dbReference>